<evidence type="ECO:0000256" key="2">
    <source>
        <dbReference type="ARBA" id="ARBA00009843"/>
    </source>
</evidence>
<feature type="transmembrane region" description="Helical" evidence="9">
    <location>
        <begin position="594"/>
        <end position="610"/>
    </location>
</feature>
<dbReference type="EMBL" id="HBEN01015206">
    <property type="protein sequence ID" value="CAD8452398.1"/>
    <property type="molecule type" value="Transcribed_RNA"/>
</dbReference>
<comment type="subcellular location">
    <subcellularLocation>
        <location evidence="1">Cell membrane</location>
        <topology evidence="1">Multi-pass membrane protein</topology>
    </subcellularLocation>
</comment>
<protein>
    <recommendedName>
        <fullName evidence="10">Citrate transporter-like domain-containing protein</fullName>
    </recommendedName>
</protein>
<comment type="similarity">
    <text evidence="2">Belongs to the CitM (TC 2.A.11) transporter family.</text>
</comment>
<keyword evidence="3" id="KW-0813">Transport</keyword>
<dbReference type="PANTHER" id="PTHR43568">
    <property type="entry name" value="P PROTEIN"/>
    <property type="match status" value="1"/>
</dbReference>
<evidence type="ECO:0000256" key="7">
    <source>
        <dbReference type="ARBA" id="ARBA00023136"/>
    </source>
</evidence>
<sequence>MSGNGKRPPGPRRSLDGRVEAAAEDFEEHGHTLSAMQGRRLRNELSGMALRGVDGFEGEDALGADEGVSPGSTPVTSPGTTPSTTLTGDEQVALSRAIASDPFAPRALTAAAARRESMPPSSGHARLSATLFAPPAMGAIGEDVSVHAGRNNGGARDAPAGDDDWKAQLEASDDEAEPEPFPAAAADPADVAVAVRRSSMKPSSLRRGSMDIRRDVPSSNAGGLAKRAKNKTAFGALPGASNERRAAKPGGSAGDEGLEGTSAARRNALRSVARDVESLMLISEALSAKEMPVLAKRLREGLARIQDNARAGYKKEGLHARRQSALRRVNRFDLFREAAADLKSAVPRMPRMSVNFGPRMSVNFGSPRKSPMASLDGDPDERLKKAGGLTFRDHCVRAGIIGVILLVLCCIPHILHQYEPESAIGATAGSYVVDGVEPVSLRLSHNFPGLYEITLGAGKCDAYAPATDTVQNVQNYYVAKVALTQDGTVLKSDYLMLHDKGIELETSSRRALLSGGGASGPTGADVFETFYFNVDPSASGSDLVVEVRSDCPAPLGISVEALSIGPVGVSQHWIALALLILVFALIITEVVHRTLIAFMGAAAVLFLLALEHRLPSVYEIMQWMDHGTLALLWGMMIIVALLARSGVFEYSSVRLIEASGMDMWRLTWMLMLFDCVLSAFLDNVSTMLLLGPVIVSLCKAIDMDPRPMLIPMALFGNIGGTSTMIGDPPNLIIGNAFQDELGFVDFLRVLAPGVLLTLPPALAFLRWYYGKEVYSKKIAVDMEELKAKYPIRDFALLARCGIILSFVLLLFFLHPVVHFEPAYAALFGAIAILLMGSAADFEHALEKVEWDSLLFFAGLFVFTEGIAELGLLRIIADQLSSAIEVVDVDKRAIVSSVLVQVVAAVASAFVDNIPFTTTMIPVISRMAKNVEGLTIQPLAWALCFGADYGGMGTIIGASANVVMAGVAAEAGFPVSFMSFFKIGWPMMCLSLCVSVPYLALMIHVGYVK</sequence>
<gene>
    <name evidence="11" type="ORF">MSP1401_LOCUS12730</name>
</gene>
<keyword evidence="6 9" id="KW-1133">Transmembrane helix</keyword>
<dbReference type="GO" id="GO:0005886">
    <property type="term" value="C:plasma membrane"/>
    <property type="evidence" value="ECO:0007669"/>
    <property type="project" value="UniProtKB-SubCell"/>
</dbReference>
<feature type="transmembrane region" description="Helical" evidence="9">
    <location>
        <begin position="796"/>
        <end position="816"/>
    </location>
</feature>
<evidence type="ECO:0000259" key="10">
    <source>
        <dbReference type="Pfam" id="PF03600"/>
    </source>
</evidence>
<proteinExistence type="inferred from homology"/>
<feature type="transmembrane region" description="Helical" evidence="9">
    <location>
        <begin position="630"/>
        <end position="648"/>
    </location>
</feature>
<keyword evidence="4" id="KW-1003">Cell membrane</keyword>
<feature type="transmembrane region" description="Helical" evidence="9">
    <location>
        <begin position="746"/>
        <end position="769"/>
    </location>
</feature>
<evidence type="ECO:0000256" key="3">
    <source>
        <dbReference type="ARBA" id="ARBA00022448"/>
    </source>
</evidence>
<evidence type="ECO:0000256" key="6">
    <source>
        <dbReference type="ARBA" id="ARBA00022989"/>
    </source>
</evidence>
<dbReference type="InterPro" id="IPR004680">
    <property type="entry name" value="Cit_transptr-like_dom"/>
</dbReference>
<dbReference type="PRINTS" id="PR00758">
    <property type="entry name" value="ARSENICPUMP"/>
</dbReference>
<name>A0A7S0DF95_MICPS</name>
<feature type="transmembrane region" description="Helical" evidence="9">
    <location>
        <begin position="853"/>
        <end position="876"/>
    </location>
</feature>
<feature type="transmembrane region" description="Helical" evidence="9">
    <location>
        <begin position="982"/>
        <end position="1007"/>
    </location>
</feature>
<evidence type="ECO:0000256" key="5">
    <source>
        <dbReference type="ARBA" id="ARBA00022692"/>
    </source>
</evidence>
<evidence type="ECO:0000256" key="8">
    <source>
        <dbReference type="SAM" id="MobiDB-lite"/>
    </source>
</evidence>
<evidence type="ECO:0000256" key="9">
    <source>
        <dbReference type="SAM" id="Phobius"/>
    </source>
</evidence>
<feature type="region of interest" description="Disordered" evidence="8">
    <location>
        <begin position="56"/>
        <end position="88"/>
    </location>
</feature>
<feature type="compositionally biased region" description="Low complexity" evidence="8">
    <location>
        <begin position="148"/>
        <end position="158"/>
    </location>
</feature>
<feature type="transmembrane region" description="Helical" evidence="9">
    <location>
        <begin position="896"/>
        <end position="917"/>
    </location>
</feature>
<feature type="transmembrane region" description="Helical" evidence="9">
    <location>
        <begin position="572"/>
        <end position="588"/>
    </location>
</feature>
<accession>A0A7S0DF95</accession>
<feature type="transmembrane region" description="Helical" evidence="9">
    <location>
        <begin position="938"/>
        <end position="962"/>
    </location>
</feature>
<dbReference type="CDD" id="cd01116">
    <property type="entry name" value="P_permease"/>
    <property type="match status" value="1"/>
</dbReference>
<reference evidence="11" key="1">
    <citation type="submission" date="2021-01" db="EMBL/GenBank/DDBJ databases">
        <authorList>
            <person name="Corre E."/>
            <person name="Pelletier E."/>
            <person name="Niang G."/>
            <person name="Scheremetjew M."/>
            <person name="Finn R."/>
            <person name="Kale V."/>
            <person name="Holt S."/>
            <person name="Cochrane G."/>
            <person name="Meng A."/>
            <person name="Brown T."/>
            <person name="Cohen L."/>
        </authorList>
    </citation>
    <scope>NUCLEOTIDE SEQUENCE</scope>
    <source>
        <strain evidence="11">CCAC1681</strain>
    </source>
</reference>
<organism evidence="11">
    <name type="scientific">Micromonas pusilla</name>
    <name type="common">Picoplanktonic green alga</name>
    <name type="synonym">Chromulina pusilla</name>
    <dbReference type="NCBI Taxonomy" id="38833"/>
    <lineage>
        <taxon>Eukaryota</taxon>
        <taxon>Viridiplantae</taxon>
        <taxon>Chlorophyta</taxon>
        <taxon>Mamiellophyceae</taxon>
        <taxon>Mamiellales</taxon>
        <taxon>Mamiellaceae</taxon>
        <taxon>Micromonas</taxon>
    </lineage>
</organism>
<feature type="transmembrane region" description="Helical" evidence="9">
    <location>
        <begin position="822"/>
        <end position="841"/>
    </location>
</feature>
<keyword evidence="7 9" id="KW-0472">Membrane</keyword>
<feature type="transmembrane region" description="Helical" evidence="9">
    <location>
        <begin position="668"/>
        <end position="695"/>
    </location>
</feature>
<dbReference type="PANTHER" id="PTHR43568:SF1">
    <property type="entry name" value="P PROTEIN"/>
    <property type="match status" value="1"/>
</dbReference>
<feature type="domain" description="Citrate transporter-like" evidence="10">
    <location>
        <begin position="583"/>
        <end position="945"/>
    </location>
</feature>
<dbReference type="InterPro" id="IPR000802">
    <property type="entry name" value="Arsenical_pump_ArsB"/>
</dbReference>
<dbReference type="AlphaFoldDB" id="A0A7S0DF95"/>
<feature type="compositionally biased region" description="Low complexity" evidence="8">
    <location>
        <begin position="182"/>
        <end position="195"/>
    </location>
</feature>
<evidence type="ECO:0000256" key="4">
    <source>
        <dbReference type="ARBA" id="ARBA00022475"/>
    </source>
</evidence>
<evidence type="ECO:0000313" key="11">
    <source>
        <dbReference type="EMBL" id="CAD8452398.1"/>
    </source>
</evidence>
<evidence type="ECO:0000256" key="1">
    <source>
        <dbReference type="ARBA" id="ARBA00004651"/>
    </source>
</evidence>
<dbReference type="Pfam" id="PF03600">
    <property type="entry name" value="CitMHS"/>
    <property type="match status" value="1"/>
</dbReference>
<dbReference type="InterPro" id="IPR051475">
    <property type="entry name" value="Diverse_Ion_Transporter"/>
</dbReference>
<feature type="region of interest" description="Disordered" evidence="8">
    <location>
        <begin position="145"/>
        <end position="261"/>
    </location>
</feature>
<dbReference type="GO" id="GO:0015105">
    <property type="term" value="F:arsenite transmembrane transporter activity"/>
    <property type="evidence" value="ECO:0007669"/>
    <property type="project" value="InterPro"/>
</dbReference>
<feature type="compositionally biased region" description="Low complexity" evidence="8">
    <location>
        <begin position="67"/>
        <end position="88"/>
    </location>
</feature>
<keyword evidence="5 9" id="KW-0812">Transmembrane</keyword>